<dbReference type="Pfam" id="PF13406">
    <property type="entry name" value="SLT_2"/>
    <property type="match status" value="1"/>
</dbReference>
<dbReference type="PANTHER" id="PTHR30163:SF8">
    <property type="entry name" value="LYTIC MUREIN TRANSGLYCOSYLASE"/>
    <property type="match status" value="1"/>
</dbReference>
<dbReference type="Gene3D" id="1.10.530.10">
    <property type="match status" value="1"/>
</dbReference>
<proteinExistence type="predicted"/>
<keyword evidence="1" id="KW-0732">Signal</keyword>
<feature type="chain" id="PRO_5032771834" evidence="1">
    <location>
        <begin position="21"/>
        <end position="365"/>
    </location>
</feature>
<evidence type="ECO:0000256" key="1">
    <source>
        <dbReference type="SAM" id="SignalP"/>
    </source>
</evidence>
<dbReference type="InterPro" id="IPR043426">
    <property type="entry name" value="MltB-like"/>
</dbReference>
<evidence type="ECO:0000259" key="2">
    <source>
        <dbReference type="Pfam" id="PF13406"/>
    </source>
</evidence>
<dbReference type="AlphaFoldDB" id="A0A839Z224"/>
<dbReference type="InterPro" id="IPR031304">
    <property type="entry name" value="SLT_2"/>
</dbReference>
<organism evidence="3 4">
    <name type="scientific">Sphingomicrobium lutaoense</name>
    <dbReference type="NCBI Taxonomy" id="515949"/>
    <lineage>
        <taxon>Bacteria</taxon>
        <taxon>Pseudomonadati</taxon>
        <taxon>Pseudomonadota</taxon>
        <taxon>Alphaproteobacteria</taxon>
        <taxon>Sphingomonadales</taxon>
        <taxon>Sphingomonadaceae</taxon>
        <taxon>Sphingomicrobium</taxon>
    </lineage>
</organism>
<dbReference type="InterPro" id="IPR023346">
    <property type="entry name" value="Lysozyme-like_dom_sf"/>
</dbReference>
<gene>
    <name evidence="3" type="ORF">FHS50_000816</name>
</gene>
<dbReference type="SUPFAM" id="SSF53955">
    <property type="entry name" value="Lysozyme-like"/>
    <property type="match status" value="1"/>
</dbReference>
<comment type="caution">
    <text evidence="3">The sequence shown here is derived from an EMBL/GenBank/DDBJ whole genome shotgun (WGS) entry which is preliminary data.</text>
</comment>
<accession>A0A839Z224</accession>
<keyword evidence="4" id="KW-1185">Reference proteome</keyword>
<dbReference type="InterPro" id="IPR011970">
    <property type="entry name" value="MltB_2"/>
</dbReference>
<dbReference type="Gene3D" id="1.10.8.350">
    <property type="entry name" value="Bacterial muramidase"/>
    <property type="match status" value="1"/>
</dbReference>
<evidence type="ECO:0000313" key="3">
    <source>
        <dbReference type="EMBL" id="MBB3763793.1"/>
    </source>
</evidence>
<feature type="domain" description="Transglycosylase SLT" evidence="2">
    <location>
        <begin position="55"/>
        <end position="361"/>
    </location>
</feature>
<reference evidence="3 4" key="1">
    <citation type="submission" date="2020-08" db="EMBL/GenBank/DDBJ databases">
        <title>Genomic Encyclopedia of Type Strains, Phase IV (KMG-IV): sequencing the most valuable type-strain genomes for metagenomic binning, comparative biology and taxonomic classification.</title>
        <authorList>
            <person name="Goeker M."/>
        </authorList>
    </citation>
    <scope>NUCLEOTIDE SEQUENCE [LARGE SCALE GENOMIC DNA]</scope>
    <source>
        <strain evidence="3 4">DSM 24194</strain>
    </source>
</reference>
<evidence type="ECO:0000313" key="4">
    <source>
        <dbReference type="Proteomes" id="UP000578569"/>
    </source>
</evidence>
<feature type="signal peptide" evidence="1">
    <location>
        <begin position="1"/>
        <end position="20"/>
    </location>
</feature>
<dbReference type="RefSeq" id="WP_246332947.1">
    <property type="nucleotide sequence ID" value="NZ_JACICF010000001.1"/>
</dbReference>
<dbReference type="EMBL" id="JACICF010000001">
    <property type="protein sequence ID" value="MBB3763793.1"/>
    <property type="molecule type" value="Genomic_DNA"/>
</dbReference>
<name>A0A839Z224_9SPHN</name>
<dbReference type="GO" id="GO:0008933">
    <property type="term" value="F:peptidoglycan lytic transglycosylase activity"/>
    <property type="evidence" value="ECO:0007669"/>
    <property type="project" value="TreeGrafter"/>
</dbReference>
<dbReference type="Proteomes" id="UP000578569">
    <property type="component" value="Unassembled WGS sequence"/>
</dbReference>
<sequence>MMRVSSLLATFLVAATPACGQEASDPLAPLPTSAQTASPAIVVPATPQGAMGWTDYKQHLAARARAEGISQRTISAVLPSLDPNQRVIQLDRSQPGGSPGSSSIPPYAPYQRRHVTRDIIERGKAKARQWWDTLYRIEQQTGVDKDVILAIYGKETSYGRITGNFDLFEALGTLAWEGRRRQLFEDEFIAAMKLMDRGYTRGHLKGSWAGAAGKVQFMPSNILRLAADGDGDGFGDIWNSEPDAFASIANYLVDAGWQRGIDWGIAVRTPPGLDRRAIANPVEPTKCPAVYRRHSVWKTMREWRELGVTPVTTSFSDNVPLTLLEPDGPDGTAYLLTRNYRAILDYNCSNFYALTIGLVADAIER</sequence>
<protein>
    <submittedName>
        <fullName evidence="3">Lytic murein transglycosylase</fullName>
    </submittedName>
</protein>
<dbReference type="GO" id="GO:0009253">
    <property type="term" value="P:peptidoglycan catabolic process"/>
    <property type="evidence" value="ECO:0007669"/>
    <property type="project" value="TreeGrafter"/>
</dbReference>
<dbReference type="NCBIfam" id="TIGR02283">
    <property type="entry name" value="MltB_2"/>
    <property type="match status" value="1"/>
</dbReference>
<dbReference type="PANTHER" id="PTHR30163">
    <property type="entry name" value="MEMBRANE-BOUND LYTIC MUREIN TRANSGLYCOSYLASE B"/>
    <property type="match status" value="1"/>
</dbReference>